<comment type="caution">
    <text evidence="2">The sequence shown here is derived from an EMBL/GenBank/DDBJ whole genome shotgun (WGS) entry which is preliminary data.</text>
</comment>
<organism evidence="2 3">
    <name type="scientific">Diaporthe helianthi</name>
    <dbReference type="NCBI Taxonomy" id="158607"/>
    <lineage>
        <taxon>Eukaryota</taxon>
        <taxon>Fungi</taxon>
        <taxon>Dikarya</taxon>
        <taxon>Ascomycota</taxon>
        <taxon>Pezizomycotina</taxon>
        <taxon>Sordariomycetes</taxon>
        <taxon>Sordariomycetidae</taxon>
        <taxon>Diaporthales</taxon>
        <taxon>Diaporthaceae</taxon>
        <taxon>Diaporthe</taxon>
    </lineage>
</organism>
<dbReference type="Proteomes" id="UP000094444">
    <property type="component" value="Unassembled WGS sequence"/>
</dbReference>
<sequence>MEGGVDDNTSLTDPWGPFSDYGLGPLSTDADHFYPDEFGITEQAESGEILEPWNNGTSGLDPFDLGYIDPLELWLSSDGARMSIPAQDGPGQAFAGVGSVDGSQVVTDAL</sequence>
<evidence type="ECO:0000313" key="2">
    <source>
        <dbReference type="EMBL" id="POS77923.1"/>
    </source>
</evidence>
<gene>
    <name evidence="2" type="ORF">DHEL01_v203690</name>
</gene>
<evidence type="ECO:0000256" key="1">
    <source>
        <dbReference type="SAM" id="MobiDB-lite"/>
    </source>
</evidence>
<accession>A0A2P5I5Z6</accession>
<keyword evidence="3" id="KW-1185">Reference proteome</keyword>
<dbReference type="EMBL" id="MAVT02000229">
    <property type="protein sequence ID" value="POS77923.1"/>
    <property type="molecule type" value="Genomic_DNA"/>
</dbReference>
<protein>
    <submittedName>
        <fullName evidence="2">Uncharacterized protein</fullName>
    </submittedName>
</protein>
<dbReference type="AlphaFoldDB" id="A0A2P5I5Z6"/>
<proteinExistence type="predicted"/>
<reference evidence="2" key="1">
    <citation type="submission" date="2017-09" db="EMBL/GenBank/DDBJ databases">
        <title>Polyketide synthases of a Diaporthe helianthi virulent isolate.</title>
        <authorList>
            <person name="Baroncelli R."/>
        </authorList>
    </citation>
    <scope>NUCLEOTIDE SEQUENCE [LARGE SCALE GENOMIC DNA]</scope>
    <source>
        <strain evidence="2">7/96</strain>
    </source>
</reference>
<dbReference type="InParanoid" id="A0A2P5I5Z6"/>
<name>A0A2P5I5Z6_DIAHE</name>
<evidence type="ECO:0000313" key="3">
    <source>
        <dbReference type="Proteomes" id="UP000094444"/>
    </source>
</evidence>
<feature type="region of interest" description="Disordered" evidence="1">
    <location>
        <begin position="1"/>
        <end position="23"/>
    </location>
</feature>